<name>A0AAD9QQW8_ACRCE</name>
<sequence length="256" mass="29258">MNAFLSGPKADVYTHRYFPLCQVSVVIDDNMDVYSETSRCLVRISTTGHAYTRPDITSIGFTSNECKMLASRQRCTNHLLHLYSDKGEPLTREHIKKSLNSFNSIVEHSSLTKGENAKNNLLALLRRNEGVRHSLYSARSRKREKSQRSLTADARRASIVELETKATVEDPLGAIIIRSLNQDLSPSLRLERYLINLQKEGYLTCSKKEDRKNVNKELTRTMTPKGAVCLKSKFLPHPPVYLFERNHKDSFFNKIV</sequence>
<keyword evidence="2" id="KW-1185">Reference proteome</keyword>
<organism evidence="1 2">
    <name type="scientific">Acropora cervicornis</name>
    <name type="common">Staghorn coral</name>
    <dbReference type="NCBI Taxonomy" id="6130"/>
    <lineage>
        <taxon>Eukaryota</taxon>
        <taxon>Metazoa</taxon>
        <taxon>Cnidaria</taxon>
        <taxon>Anthozoa</taxon>
        <taxon>Hexacorallia</taxon>
        <taxon>Scleractinia</taxon>
        <taxon>Astrocoeniina</taxon>
        <taxon>Acroporidae</taxon>
        <taxon>Acropora</taxon>
    </lineage>
</organism>
<dbReference type="Proteomes" id="UP001249851">
    <property type="component" value="Unassembled WGS sequence"/>
</dbReference>
<evidence type="ECO:0000313" key="1">
    <source>
        <dbReference type="EMBL" id="KAK2565721.1"/>
    </source>
</evidence>
<proteinExistence type="predicted"/>
<dbReference type="AlphaFoldDB" id="A0AAD9QQW8"/>
<comment type="caution">
    <text evidence="1">The sequence shown here is derived from an EMBL/GenBank/DDBJ whole genome shotgun (WGS) entry which is preliminary data.</text>
</comment>
<gene>
    <name evidence="1" type="ORF">P5673_010897</name>
</gene>
<reference evidence="1" key="1">
    <citation type="journal article" date="2023" name="G3 (Bethesda)">
        <title>Whole genome assembly and annotation of the endangered Caribbean coral Acropora cervicornis.</title>
        <authorList>
            <person name="Selwyn J.D."/>
            <person name="Vollmer S.V."/>
        </authorList>
    </citation>
    <scope>NUCLEOTIDE SEQUENCE</scope>
    <source>
        <strain evidence="1">K2</strain>
    </source>
</reference>
<accession>A0AAD9QQW8</accession>
<protein>
    <submittedName>
        <fullName evidence="1">Uncharacterized protein</fullName>
    </submittedName>
</protein>
<dbReference type="EMBL" id="JARQWQ010000019">
    <property type="protein sequence ID" value="KAK2565721.1"/>
    <property type="molecule type" value="Genomic_DNA"/>
</dbReference>
<evidence type="ECO:0000313" key="2">
    <source>
        <dbReference type="Proteomes" id="UP001249851"/>
    </source>
</evidence>
<reference evidence="1" key="2">
    <citation type="journal article" date="2023" name="Science">
        <title>Genomic signatures of disease resistance in endangered staghorn corals.</title>
        <authorList>
            <person name="Vollmer S.V."/>
            <person name="Selwyn J.D."/>
            <person name="Despard B.A."/>
            <person name="Roesel C.L."/>
        </authorList>
    </citation>
    <scope>NUCLEOTIDE SEQUENCE</scope>
    <source>
        <strain evidence="1">K2</strain>
    </source>
</reference>